<dbReference type="PANTHER" id="PTHR47966">
    <property type="entry name" value="BETA-SITE APP-CLEAVING ENZYME, ISOFORM A-RELATED"/>
    <property type="match status" value="1"/>
</dbReference>
<dbReference type="GO" id="GO:0005764">
    <property type="term" value="C:lysosome"/>
    <property type="evidence" value="ECO:0007669"/>
    <property type="project" value="TreeGrafter"/>
</dbReference>
<accession>A0A0D6LPN0</accession>
<dbReference type="InterPro" id="IPR021109">
    <property type="entry name" value="Peptidase_aspartic_dom_sf"/>
</dbReference>
<dbReference type="AlphaFoldDB" id="A0A0D6LPN0"/>
<gene>
    <name evidence="3" type="ORF">ANCCEY_08927</name>
</gene>
<evidence type="ECO:0000259" key="2">
    <source>
        <dbReference type="Pfam" id="PF00026"/>
    </source>
</evidence>
<evidence type="ECO:0000256" key="1">
    <source>
        <dbReference type="ARBA" id="ARBA00007447"/>
    </source>
</evidence>
<dbReference type="GO" id="GO:0004190">
    <property type="term" value="F:aspartic-type endopeptidase activity"/>
    <property type="evidence" value="ECO:0007669"/>
    <property type="project" value="InterPro"/>
</dbReference>
<dbReference type="EMBL" id="KE125076">
    <property type="protein sequence ID" value="EPB71976.1"/>
    <property type="molecule type" value="Genomic_DNA"/>
</dbReference>
<dbReference type="Gene3D" id="2.60.40.1960">
    <property type="match status" value="1"/>
</dbReference>
<evidence type="ECO:0000313" key="4">
    <source>
        <dbReference type="Proteomes" id="UP000054495"/>
    </source>
</evidence>
<keyword evidence="4" id="KW-1185">Reference proteome</keyword>
<dbReference type="Proteomes" id="UP000054495">
    <property type="component" value="Unassembled WGS sequence"/>
</dbReference>
<dbReference type="Gene3D" id="2.40.70.10">
    <property type="entry name" value="Acid Proteases"/>
    <property type="match status" value="1"/>
</dbReference>
<reference evidence="3 4" key="1">
    <citation type="submission" date="2013-05" db="EMBL/GenBank/DDBJ databases">
        <title>Draft genome of the parasitic nematode Anyclostoma ceylanicum.</title>
        <authorList>
            <person name="Mitreva M."/>
        </authorList>
    </citation>
    <scope>NUCLEOTIDE SEQUENCE [LARGE SCALE GENOMIC DNA]</scope>
</reference>
<sequence length="200" mass="22343">MAEVSNELIACTTWHAFKGVKEDIARARSSEYYELTTSRLPRLPKFSKATSVGEDNGYGGMITYGGFDFENCEQPVTYEPVDSVMYWQVRLLGVSAGEYFMVSDAWKAELDTATSFIRGPAAIISAIAKELGAQSRLCSFYALSHIPHQSRSIPFALKLATLAIVLTQLNLVRWHANNHLRVLSVTQVQSSESELWIWEA</sequence>
<proteinExistence type="inferred from homology"/>
<dbReference type="InterPro" id="IPR034164">
    <property type="entry name" value="Pepsin-like_dom"/>
</dbReference>
<evidence type="ECO:0000313" key="3">
    <source>
        <dbReference type="EMBL" id="EPB71976.1"/>
    </source>
</evidence>
<dbReference type="Pfam" id="PF00026">
    <property type="entry name" value="Asp"/>
    <property type="match status" value="1"/>
</dbReference>
<protein>
    <recommendedName>
        <fullName evidence="2">Peptidase A1 domain-containing protein</fullName>
    </recommendedName>
</protein>
<dbReference type="InterPro" id="IPR001461">
    <property type="entry name" value="Aspartic_peptidase_A1"/>
</dbReference>
<dbReference type="PANTHER" id="PTHR47966:SF45">
    <property type="entry name" value="PEPTIDASE A1 DOMAIN-CONTAINING PROTEIN"/>
    <property type="match status" value="1"/>
</dbReference>
<dbReference type="InterPro" id="IPR033121">
    <property type="entry name" value="PEPTIDASE_A1"/>
</dbReference>
<dbReference type="GO" id="GO:0006508">
    <property type="term" value="P:proteolysis"/>
    <property type="evidence" value="ECO:0007669"/>
    <property type="project" value="InterPro"/>
</dbReference>
<dbReference type="CDD" id="cd05471">
    <property type="entry name" value="pepsin_like"/>
    <property type="match status" value="1"/>
</dbReference>
<feature type="domain" description="Peptidase A1" evidence="2">
    <location>
        <begin position="32"/>
        <end position="197"/>
    </location>
</feature>
<dbReference type="SUPFAM" id="SSF50630">
    <property type="entry name" value="Acid proteases"/>
    <property type="match status" value="1"/>
</dbReference>
<organism evidence="3 4">
    <name type="scientific">Ancylostoma ceylanicum</name>
    <dbReference type="NCBI Taxonomy" id="53326"/>
    <lineage>
        <taxon>Eukaryota</taxon>
        <taxon>Metazoa</taxon>
        <taxon>Ecdysozoa</taxon>
        <taxon>Nematoda</taxon>
        <taxon>Chromadorea</taxon>
        <taxon>Rhabditida</taxon>
        <taxon>Rhabditina</taxon>
        <taxon>Rhabditomorpha</taxon>
        <taxon>Strongyloidea</taxon>
        <taxon>Ancylostomatidae</taxon>
        <taxon>Ancylostomatinae</taxon>
        <taxon>Ancylostoma</taxon>
    </lineage>
</organism>
<comment type="similarity">
    <text evidence="1">Belongs to the peptidase A1 family.</text>
</comment>
<name>A0A0D6LPN0_9BILA</name>